<feature type="compositionally biased region" description="Acidic residues" evidence="1">
    <location>
        <begin position="30"/>
        <end position="76"/>
    </location>
</feature>
<feature type="region of interest" description="Disordered" evidence="1">
    <location>
        <begin position="1"/>
        <end position="107"/>
    </location>
</feature>
<sequence>MSRVQFTAPSVDFVPLRANPRDEYEGEFDRYEDEYEDEYDDDDDDDDDGELTGDLEFENFDSNNEDEEEEEEEESNELGTIESDGGMDDGNYGNDDISSPDEDDDLF</sequence>
<reference evidence="2" key="1">
    <citation type="submission" date="2018-05" db="EMBL/GenBank/DDBJ databases">
        <authorList>
            <person name="Lanie J.A."/>
            <person name="Ng W.-L."/>
            <person name="Kazmierczak K.M."/>
            <person name="Andrzejewski T.M."/>
            <person name="Davidsen T.M."/>
            <person name="Wayne K.J."/>
            <person name="Tettelin H."/>
            <person name="Glass J.I."/>
            <person name="Rusch D."/>
            <person name="Podicherti R."/>
            <person name="Tsui H.-C.T."/>
            <person name="Winkler M.E."/>
        </authorList>
    </citation>
    <scope>NUCLEOTIDE SEQUENCE</scope>
</reference>
<feature type="compositionally biased region" description="Acidic residues" evidence="1">
    <location>
        <begin position="98"/>
        <end position="107"/>
    </location>
</feature>
<dbReference type="EMBL" id="UINC01093607">
    <property type="protein sequence ID" value="SVC48158.1"/>
    <property type="molecule type" value="Genomic_DNA"/>
</dbReference>
<accession>A0A382MI40</accession>
<evidence type="ECO:0000313" key="2">
    <source>
        <dbReference type="EMBL" id="SVC48158.1"/>
    </source>
</evidence>
<gene>
    <name evidence="2" type="ORF">METZ01_LOCUS301012</name>
</gene>
<proteinExistence type="predicted"/>
<protein>
    <submittedName>
        <fullName evidence="2">Uncharacterized protein</fullName>
    </submittedName>
</protein>
<organism evidence="2">
    <name type="scientific">marine metagenome</name>
    <dbReference type="NCBI Taxonomy" id="408172"/>
    <lineage>
        <taxon>unclassified sequences</taxon>
        <taxon>metagenomes</taxon>
        <taxon>ecological metagenomes</taxon>
    </lineage>
</organism>
<name>A0A382MI40_9ZZZZ</name>
<feature type="compositionally biased region" description="Basic and acidic residues" evidence="1">
    <location>
        <begin position="19"/>
        <end position="29"/>
    </location>
</feature>
<dbReference type="AlphaFoldDB" id="A0A382MI40"/>
<evidence type="ECO:0000256" key="1">
    <source>
        <dbReference type="SAM" id="MobiDB-lite"/>
    </source>
</evidence>